<dbReference type="PANTHER" id="PTHR33153">
    <property type="entry name" value="MYND-TYPE DOMAIN-CONTAINING PROTEIN"/>
    <property type="match status" value="1"/>
</dbReference>
<evidence type="ECO:0000259" key="1">
    <source>
        <dbReference type="Pfam" id="PF25273"/>
    </source>
</evidence>
<organism evidence="2 3">
    <name type="scientific">Riccia sorocarpa</name>
    <dbReference type="NCBI Taxonomy" id="122646"/>
    <lineage>
        <taxon>Eukaryota</taxon>
        <taxon>Viridiplantae</taxon>
        <taxon>Streptophyta</taxon>
        <taxon>Embryophyta</taxon>
        <taxon>Marchantiophyta</taxon>
        <taxon>Marchantiopsida</taxon>
        <taxon>Marchantiidae</taxon>
        <taxon>Marchantiales</taxon>
        <taxon>Ricciaceae</taxon>
        <taxon>Riccia</taxon>
    </lineage>
</organism>
<evidence type="ECO:0000313" key="3">
    <source>
        <dbReference type="Proteomes" id="UP001633002"/>
    </source>
</evidence>
<sequence length="530" mass="60121">MSGRTNYYSNNMLAIAEPNLFKSVIHDGMDSNKTAVPKLANNVKALSGVGMPLPMKIAGILNRGSGPPSCAHVCIGGLWSSDPNFTISMAKYLRDCENFDGDMRGDLAFSEDLQHPLLRALHNKSIFEKTFLNLKVRRVEEFLNQEILVTTERPFTKLPPTFYIQLDNSGKDNKNWAVMAFLSELVARGVFKTIIVSFLIVGHTHEDVDAFFSKINRALSGKHVSSVSQLLAEVHGAEEKKSLPRLVTEVADYKGHALPYRQPFKGIRGPVAFKFTMFDNRPIYQYQMTYGDPWYPTYGRSIWKRKDPKSKVDFSVIPPPDREPVDIGMFEKHANAKDISAYLKAYIKHIESIQKKTSSTSDLFSMDQAITDYWGKILKLLEDGWPSNKGNVLKEGFWPRTIHGTGYKRPSDVVHSVILEQDLLGREADEELAERERPFVGSILERDLESFTPVLDIHPGYMIIIRPADDFLPKNVVWMARAINSVNREPNTMYHNHVKSQAKSDIIKITEKILEIARSMLARIDSEERD</sequence>
<dbReference type="EMBL" id="JBJQOH010000004">
    <property type="protein sequence ID" value="KAL3687115.1"/>
    <property type="molecule type" value="Genomic_DNA"/>
</dbReference>
<protein>
    <recommendedName>
        <fullName evidence="1">DUF7869 domain-containing protein</fullName>
    </recommendedName>
</protein>
<feature type="domain" description="DUF7869" evidence="1">
    <location>
        <begin position="147"/>
        <end position="284"/>
    </location>
</feature>
<dbReference type="AlphaFoldDB" id="A0ABD3H9R9"/>
<evidence type="ECO:0000313" key="2">
    <source>
        <dbReference type="EMBL" id="KAL3687115.1"/>
    </source>
</evidence>
<comment type="caution">
    <text evidence="2">The sequence shown here is derived from an EMBL/GenBank/DDBJ whole genome shotgun (WGS) entry which is preliminary data.</text>
</comment>
<keyword evidence="3" id="KW-1185">Reference proteome</keyword>
<dbReference type="InterPro" id="IPR057191">
    <property type="entry name" value="DUF7869"/>
</dbReference>
<proteinExistence type="predicted"/>
<gene>
    <name evidence="2" type="ORF">R1sor_013424</name>
</gene>
<reference evidence="2 3" key="1">
    <citation type="submission" date="2024-09" db="EMBL/GenBank/DDBJ databases">
        <title>Chromosome-scale assembly of Riccia sorocarpa.</title>
        <authorList>
            <person name="Paukszto L."/>
        </authorList>
    </citation>
    <scope>NUCLEOTIDE SEQUENCE [LARGE SCALE GENOMIC DNA]</scope>
    <source>
        <strain evidence="2">LP-2024</strain>
        <tissue evidence="2">Aerial parts of the thallus</tissue>
    </source>
</reference>
<dbReference type="Pfam" id="PF25273">
    <property type="entry name" value="DUF7869"/>
    <property type="match status" value="1"/>
</dbReference>
<accession>A0ABD3H9R9</accession>
<dbReference type="PANTHER" id="PTHR33153:SF3">
    <property type="entry name" value="TRAFFICKING PROTEIN PARTICLE COMPLEX SUBUNIT 11 DOMAIN-CONTAINING PROTEIN"/>
    <property type="match status" value="1"/>
</dbReference>
<dbReference type="Proteomes" id="UP001633002">
    <property type="component" value="Unassembled WGS sequence"/>
</dbReference>
<name>A0ABD3H9R9_9MARC</name>